<dbReference type="EMBL" id="LMVN01000019">
    <property type="protein sequence ID" value="PAV07303.1"/>
    <property type="molecule type" value="Genomic_DNA"/>
</dbReference>
<evidence type="ECO:0000256" key="7">
    <source>
        <dbReference type="ARBA" id="ARBA00059736"/>
    </source>
</evidence>
<dbReference type="EC" id="7.3.2.7" evidence="8"/>
<name>A0A2A2HDK9_9EURY</name>
<evidence type="ECO:0000256" key="2">
    <source>
        <dbReference type="ARBA" id="ARBA00022741"/>
    </source>
</evidence>
<keyword evidence="16" id="KW-0378">Hydrolase</keyword>
<dbReference type="Pfam" id="PF02374">
    <property type="entry name" value="ArsA_ATPase"/>
    <property type="match status" value="1"/>
</dbReference>
<dbReference type="PANTHER" id="PTHR10803">
    <property type="entry name" value="ARSENICAL PUMP-DRIVING ATPASE ARSENITE-TRANSLOCATING ATPASE"/>
    <property type="match status" value="1"/>
</dbReference>
<evidence type="ECO:0000256" key="10">
    <source>
        <dbReference type="ARBA" id="ARBA00075317"/>
    </source>
</evidence>
<dbReference type="GO" id="GO:0015446">
    <property type="term" value="F:ATPase-coupled arsenite transmembrane transporter activity"/>
    <property type="evidence" value="ECO:0007669"/>
    <property type="project" value="UniProtKB-EC"/>
</dbReference>
<reference evidence="15 17" key="2">
    <citation type="journal article" date="2017" name="BMC Genomics">
        <title>Genomic analysis of methanogenic archaea reveals a shift towards energy conservation.</title>
        <authorList>
            <person name="Gilmore S.P."/>
            <person name="Henske J.K."/>
            <person name="Sexton J.A."/>
            <person name="Solomon K.V."/>
            <person name="Seppala S."/>
            <person name="Yoo J.I."/>
            <person name="Huyett L.M."/>
            <person name="Pressman A."/>
            <person name="Cogan J.Z."/>
            <person name="Kivenson V."/>
            <person name="Peng X."/>
            <person name="Tan Y."/>
            <person name="Valentine D.L."/>
            <person name="O'Malley M.A."/>
        </authorList>
    </citation>
    <scope>NUCLEOTIDE SEQUENCE [LARGE SCALE GENOMIC DNA]</scope>
    <source>
        <strain evidence="15 17">1R-7</strain>
    </source>
</reference>
<sequence>MAFKDLVTFNKKKSTFIFIGGKGGVGKTTVSAATALWCARMGKKTLVISTDPAHSLGDSFERTIKHIPTPITTNLEAIEIDPDRAMEEYQSKMQMQQKYNDALGLVSDQMDMMSSSPGIDEVASFDKFMQYMNSDEYDVIVFDTAPTGHTLRLLSFPEMMDSWMGKLIKTKKTLGKAAQKLKNIIPFMGSDEAEEEQSMEELEEAKKQILAAREVLTDPTRTTFKTVLIPEEMSIIESSRAMDALHKANISTDGVIVNKIQPDNDHCDFCRARFETQQKRLDTIKATFEGQIIAEVPLQAHEVRGINQLYDICDILYGSDPTNGPIAL</sequence>
<evidence type="ECO:0000256" key="6">
    <source>
        <dbReference type="ARBA" id="ARBA00052296"/>
    </source>
</evidence>
<evidence type="ECO:0000256" key="12">
    <source>
        <dbReference type="ARBA" id="ARBA00080604"/>
    </source>
</evidence>
<keyword evidence="3" id="KW-0067">ATP-binding</keyword>
<proteinExistence type="inferred from homology"/>
<dbReference type="OrthoDB" id="46198at2157"/>
<evidence type="ECO:0000256" key="9">
    <source>
        <dbReference type="ARBA" id="ARBA00074681"/>
    </source>
</evidence>
<gene>
    <name evidence="16" type="primary">arsA</name>
    <name evidence="15" type="ORF">ASJ82_00190</name>
    <name evidence="16" type="ORF">MSCUN_11140</name>
</gene>
<keyword evidence="4" id="KW-0059">Arsenical resistance</keyword>
<keyword evidence="2" id="KW-0547">Nucleotide-binding</keyword>
<evidence type="ECO:0000313" key="16">
    <source>
        <dbReference type="EMBL" id="PWL07872.1"/>
    </source>
</evidence>
<dbReference type="SUPFAM" id="SSF52540">
    <property type="entry name" value="P-loop containing nucleoside triphosphate hydrolases"/>
    <property type="match status" value="1"/>
</dbReference>
<reference evidence="16 18" key="1">
    <citation type="submission" date="2016-04" db="EMBL/GenBank/DDBJ databases">
        <title>Genome sequence of Methanosphaera cuniculi DSM 4103.</title>
        <authorList>
            <person name="Poehlein A."/>
            <person name="Seedorf H."/>
            <person name="Daniel R."/>
        </authorList>
    </citation>
    <scope>NUCLEOTIDE SEQUENCE [LARGE SCALE GENOMIC DNA]</scope>
    <source>
        <strain evidence="16 18">DSM 4103</strain>
    </source>
</reference>
<dbReference type="CDD" id="cd02035">
    <property type="entry name" value="ArsA"/>
    <property type="match status" value="1"/>
</dbReference>
<comment type="similarity">
    <text evidence="1">Belongs to the arsA ATPase family.</text>
</comment>
<dbReference type="GO" id="GO:0016887">
    <property type="term" value="F:ATP hydrolysis activity"/>
    <property type="evidence" value="ECO:0007669"/>
    <property type="project" value="InterPro"/>
</dbReference>
<dbReference type="GO" id="GO:0005524">
    <property type="term" value="F:ATP binding"/>
    <property type="evidence" value="ECO:0007669"/>
    <property type="project" value="UniProtKB-KW"/>
</dbReference>
<evidence type="ECO:0000256" key="5">
    <source>
        <dbReference type="ARBA" id="ARBA00022967"/>
    </source>
</evidence>
<comment type="caution">
    <text evidence="15">The sequence shown here is derived from an EMBL/GenBank/DDBJ whole genome shotgun (WGS) entry which is preliminary data.</text>
</comment>
<comment type="function">
    <text evidence="7">Anion-transporting ATPase. Catalyzes the extrusion of arsenite.</text>
</comment>
<dbReference type="NCBIfam" id="TIGR00345">
    <property type="entry name" value="GET3_arsA_TRC40"/>
    <property type="match status" value="1"/>
</dbReference>
<dbReference type="AlphaFoldDB" id="A0A2A2HDK9"/>
<dbReference type="RefSeq" id="WP_095608672.1">
    <property type="nucleotide sequence ID" value="NZ_CAUHCB010000002.1"/>
</dbReference>
<accession>A0A2A2HDK9</accession>
<evidence type="ECO:0000313" key="17">
    <source>
        <dbReference type="Proteomes" id="UP000217528"/>
    </source>
</evidence>
<evidence type="ECO:0000256" key="1">
    <source>
        <dbReference type="ARBA" id="ARBA00011040"/>
    </source>
</evidence>
<comment type="catalytic activity">
    <reaction evidence="6">
        <text>arsenite(in) + ATP + H2O = arsenite(out) + ADP + phosphate + H(+)</text>
        <dbReference type="Rhea" id="RHEA:11348"/>
        <dbReference type="ChEBI" id="CHEBI:15377"/>
        <dbReference type="ChEBI" id="CHEBI:15378"/>
        <dbReference type="ChEBI" id="CHEBI:29242"/>
        <dbReference type="ChEBI" id="CHEBI:30616"/>
        <dbReference type="ChEBI" id="CHEBI:43474"/>
        <dbReference type="ChEBI" id="CHEBI:456216"/>
        <dbReference type="EC" id="7.3.2.7"/>
    </reaction>
</comment>
<organism evidence="15 17">
    <name type="scientific">Methanosphaera cuniculi</name>
    <dbReference type="NCBI Taxonomy" id="1077256"/>
    <lineage>
        <taxon>Archaea</taxon>
        <taxon>Methanobacteriati</taxon>
        <taxon>Methanobacteriota</taxon>
        <taxon>Methanomada group</taxon>
        <taxon>Methanobacteria</taxon>
        <taxon>Methanobacteriales</taxon>
        <taxon>Methanobacteriaceae</taxon>
        <taxon>Methanosphaera</taxon>
    </lineage>
</organism>
<evidence type="ECO:0000313" key="18">
    <source>
        <dbReference type="Proteomes" id="UP000246004"/>
    </source>
</evidence>
<evidence type="ECO:0000256" key="8">
    <source>
        <dbReference type="ARBA" id="ARBA00066752"/>
    </source>
</evidence>
<keyword evidence="13" id="KW-0175">Coiled coil</keyword>
<evidence type="ECO:0000259" key="14">
    <source>
        <dbReference type="Pfam" id="PF02374"/>
    </source>
</evidence>
<evidence type="ECO:0000256" key="3">
    <source>
        <dbReference type="ARBA" id="ARBA00022840"/>
    </source>
</evidence>
<feature type="domain" description="ArsA/GET3 Anion-transporting ATPase-like" evidence="14">
    <location>
        <begin position="15"/>
        <end position="317"/>
    </location>
</feature>
<feature type="coiled-coil region" evidence="13">
    <location>
        <begin position="188"/>
        <end position="215"/>
    </location>
</feature>
<dbReference type="Gene3D" id="3.40.50.300">
    <property type="entry name" value="P-loop containing nucleotide triphosphate hydrolases"/>
    <property type="match status" value="1"/>
</dbReference>
<dbReference type="FunFam" id="3.40.50.300:FF:001801">
    <property type="entry name" value="Putative arsenical pump-driving ATPase"/>
    <property type="match status" value="1"/>
</dbReference>
<dbReference type="InterPro" id="IPR016300">
    <property type="entry name" value="ATPase_ArsA/GET3"/>
</dbReference>
<evidence type="ECO:0000313" key="15">
    <source>
        <dbReference type="EMBL" id="PAV07303.1"/>
    </source>
</evidence>
<keyword evidence="17" id="KW-1185">Reference proteome</keyword>
<dbReference type="InterPro" id="IPR025723">
    <property type="entry name" value="ArsA/GET3_ATPase-like"/>
</dbReference>
<dbReference type="EMBL" id="LWMS01000042">
    <property type="protein sequence ID" value="PWL07872.1"/>
    <property type="molecule type" value="Genomic_DNA"/>
</dbReference>
<protein>
    <recommendedName>
        <fullName evidence="9">Putative arsenical pump-driving ATPase</fullName>
        <ecNumber evidence="8">7.3.2.7</ecNumber>
    </recommendedName>
    <alternativeName>
        <fullName evidence="10">Arsenical resistance ATPase</fullName>
    </alternativeName>
    <alternativeName>
        <fullName evidence="11">Arsenite-translocating ATPase</fullName>
    </alternativeName>
    <alternativeName>
        <fullName evidence="12">Arsenite-transporting ATPase</fullName>
    </alternativeName>
</protein>
<dbReference type="InterPro" id="IPR027417">
    <property type="entry name" value="P-loop_NTPase"/>
</dbReference>
<evidence type="ECO:0000256" key="4">
    <source>
        <dbReference type="ARBA" id="ARBA00022849"/>
    </source>
</evidence>
<keyword evidence="5" id="KW-1278">Translocase</keyword>
<dbReference type="Proteomes" id="UP000217528">
    <property type="component" value="Unassembled WGS sequence"/>
</dbReference>
<dbReference type="PANTHER" id="PTHR10803:SF3">
    <property type="entry name" value="ATPASE GET3"/>
    <property type="match status" value="1"/>
</dbReference>
<evidence type="ECO:0000256" key="11">
    <source>
        <dbReference type="ARBA" id="ARBA00078871"/>
    </source>
</evidence>
<dbReference type="Proteomes" id="UP000246004">
    <property type="component" value="Unassembled WGS sequence"/>
</dbReference>
<evidence type="ECO:0000256" key="13">
    <source>
        <dbReference type="SAM" id="Coils"/>
    </source>
</evidence>